<evidence type="ECO:0000256" key="3">
    <source>
        <dbReference type="SAM" id="Phobius"/>
    </source>
</evidence>
<keyword evidence="3" id="KW-0472">Membrane</keyword>
<dbReference type="CDD" id="cd16454">
    <property type="entry name" value="RING-H2_PA-TM-RING"/>
    <property type="match status" value="1"/>
</dbReference>
<sequence length="556" mass="59747">MTANSLQIITLAFPDPETISGPPQFERINSSISYSTLLSSNIRTLSTNTASGGADVTGLLYTPTLANGDPCNEASEPYLPANVTRRANLPRYEFDLIAIAPWVSPSCTLAYLAAASGDPIQGFLFFLATDDTLNEPPLPNDPVWNLGDGGRWKTDNKFPVYAIPGTYGKQILEESAAYSGNMSSVPNGQRLEGQYTTSDYVRLFVDINTGNGSTLPSLWVFLLIVLAILLGIIGMTSVFMHWTQRRRRRALQRQVANGEIDLEALGIKRLTVPQEILDRMPLYTYGSGAPVRPEALVAIAPATISPAKGSSESATSSRPGSPSAPPPVRQPPTLIPASAYQPTAFSQTTCAICLDDYVNPDPATGEAGSIVRELPCQHIFHPECVDTFLRDNSSLCPVCKTTVLPAGFCPTTITNAMVRRERMVRHRRARRAANAAQAAELDAQADASSPPHTLAERLRARVGRRVSSAPVPAGQPLADLPRATGNRRSTLGASSAPGLAPPDGSVGRREWARQRAIAMLGRQAAPIDPDAEEAAAMPKWRKMLSGIFPALGTRRP</sequence>
<keyword evidence="3" id="KW-0812">Transmembrane</keyword>
<dbReference type="InterPro" id="IPR001841">
    <property type="entry name" value="Znf_RING"/>
</dbReference>
<keyword evidence="1" id="KW-0479">Metal-binding</keyword>
<dbReference type="PANTHER" id="PTHR22765:SF416">
    <property type="entry name" value="E3 UBIQUITIN-PROTEIN LIGASE GODZILLA"/>
    <property type="match status" value="1"/>
</dbReference>
<feature type="domain" description="RING-type" evidence="4">
    <location>
        <begin position="350"/>
        <end position="400"/>
    </location>
</feature>
<comment type="caution">
    <text evidence="5">The sequence shown here is derived from an EMBL/GenBank/DDBJ whole genome shotgun (WGS) entry which is preliminary data.</text>
</comment>
<dbReference type="EMBL" id="NAJO01000029">
    <property type="protein sequence ID" value="OQO02026.1"/>
    <property type="molecule type" value="Genomic_DNA"/>
</dbReference>
<evidence type="ECO:0000256" key="1">
    <source>
        <dbReference type="PROSITE-ProRule" id="PRU00175"/>
    </source>
</evidence>
<dbReference type="Gene3D" id="3.30.40.10">
    <property type="entry name" value="Zinc/RING finger domain, C3HC4 (zinc finger)"/>
    <property type="match status" value="1"/>
</dbReference>
<dbReference type="PANTHER" id="PTHR22765">
    <property type="entry name" value="RING FINGER AND PROTEASE ASSOCIATED DOMAIN-CONTAINING"/>
    <property type="match status" value="1"/>
</dbReference>
<feature type="region of interest" description="Disordered" evidence="2">
    <location>
        <begin position="427"/>
        <end position="452"/>
    </location>
</feature>
<dbReference type="GO" id="GO:0008270">
    <property type="term" value="F:zinc ion binding"/>
    <property type="evidence" value="ECO:0007669"/>
    <property type="project" value="UniProtKB-KW"/>
</dbReference>
<evidence type="ECO:0000256" key="2">
    <source>
        <dbReference type="SAM" id="MobiDB-lite"/>
    </source>
</evidence>
<keyword evidence="1" id="KW-0862">Zinc</keyword>
<feature type="compositionally biased region" description="Low complexity" evidence="2">
    <location>
        <begin position="309"/>
        <end position="321"/>
    </location>
</feature>
<protein>
    <recommendedName>
        <fullName evidence="4">RING-type domain-containing protein</fullName>
    </recommendedName>
</protein>
<dbReference type="PROSITE" id="PS50089">
    <property type="entry name" value="ZF_RING_2"/>
    <property type="match status" value="1"/>
</dbReference>
<dbReference type="SMART" id="SM00184">
    <property type="entry name" value="RING"/>
    <property type="match status" value="1"/>
</dbReference>
<reference evidence="6" key="1">
    <citation type="submission" date="2017-03" db="EMBL/GenBank/DDBJ databases">
        <title>Genomes of endolithic fungi from Antarctica.</title>
        <authorList>
            <person name="Coleine C."/>
            <person name="Masonjones S."/>
            <person name="Stajich J.E."/>
        </authorList>
    </citation>
    <scope>NUCLEOTIDE SEQUENCE [LARGE SCALE GENOMIC DNA]</scope>
    <source>
        <strain evidence="6">CCFEE 5527</strain>
    </source>
</reference>
<dbReference type="STRING" id="1507870.A0A1V8SS98"/>
<dbReference type="InterPro" id="IPR013083">
    <property type="entry name" value="Znf_RING/FYVE/PHD"/>
</dbReference>
<dbReference type="Proteomes" id="UP000192596">
    <property type="component" value="Unassembled WGS sequence"/>
</dbReference>
<dbReference type="AlphaFoldDB" id="A0A1V8SS98"/>
<evidence type="ECO:0000313" key="6">
    <source>
        <dbReference type="Proteomes" id="UP000192596"/>
    </source>
</evidence>
<dbReference type="InterPro" id="IPR051826">
    <property type="entry name" value="E3_ubiquitin-ligase_domain"/>
</dbReference>
<dbReference type="OrthoDB" id="21204at2759"/>
<keyword evidence="6" id="KW-1185">Reference proteome</keyword>
<accession>A0A1V8SS98</accession>
<feature type="compositionally biased region" description="Low complexity" evidence="2">
    <location>
        <begin position="432"/>
        <end position="447"/>
    </location>
</feature>
<dbReference type="GO" id="GO:0005737">
    <property type="term" value="C:cytoplasm"/>
    <property type="evidence" value="ECO:0007669"/>
    <property type="project" value="TreeGrafter"/>
</dbReference>
<evidence type="ECO:0000259" key="4">
    <source>
        <dbReference type="PROSITE" id="PS50089"/>
    </source>
</evidence>
<dbReference type="SUPFAM" id="SSF57850">
    <property type="entry name" value="RING/U-box"/>
    <property type="match status" value="1"/>
</dbReference>
<dbReference type="Pfam" id="PF13639">
    <property type="entry name" value="zf-RING_2"/>
    <property type="match status" value="1"/>
</dbReference>
<keyword evidence="1" id="KW-0863">Zinc-finger</keyword>
<feature type="region of interest" description="Disordered" evidence="2">
    <location>
        <begin position="306"/>
        <end position="334"/>
    </location>
</feature>
<feature type="region of interest" description="Disordered" evidence="2">
    <location>
        <begin position="465"/>
        <end position="508"/>
    </location>
</feature>
<feature type="compositionally biased region" description="Pro residues" evidence="2">
    <location>
        <begin position="322"/>
        <end position="334"/>
    </location>
</feature>
<dbReference type="InParanoid" id="A0A1V8SS98"/>
<feature type="transmembrane region" description="Helical" evidence="3">
    <location>
        <begin position="218"/>
        <end position="243"/>
    </location>
</feature>
<proteinExistence type="predicted"/>
<organism evidence="5 6">
    <name type="scientific">Cryoendolithus antarcticus</name>
    <dbReference type="NCBI Taxonomy" id="1507870"/>
    <lineage>
        <taxon>Eukaryota</taxon>
        <taxon>Fungi</taxon>
        <taxon>Dikarya</taxon>
        <taxon>Ascomycota</taxon>
        <taxon>Pezizomycotina</taxon>
        <taxon>Dothideomycetes</taxon>
        <taxon>Dothideomycetidae</taxon>
        <taxon>Cladosporiales</taxon>
        <taxon>Cladosporiaceae</taxon>
        <taxon>Cryoendolithus</taxon>
    </lineage>
</organism>
<dbReference type="GO" id="GO:0006511">
    <property type="term" value="P:ubiquitin-dependent protein catabolic process"/>
    <property type="evidence" value="ECO:0007669"/>
    <property type="project" value="TreeGrafter"/>
</dbReference>
<name>A0A1V8SS98_9PEZI</name>
<gene>
    <name evidence="5" type="ORF">B0A48_12499</name>
</gene>
<evidence type="ECO:0000313" key="5">
    <source>
        <dbReference type="EMBL" id="OQO02026.1"/>
    </source>
</evidence>
<dbReference type="GO" id="GO:0061630">
    <property type="term" value="F:ubiquitin protein ligase activity"/>
    <property type="evidence" value="ECO:0007669"/>
    <property type="project" value="TreeGrafter"/>
</dbReference>
<keyword evidence="3" id="KW-1133">Transmembrane helix</keyword>